<protein>
    <submittedName>
        <fullName evidence="1">Uncharacterized protein</fullName>
    </submittedName>
</protein>
<sequence>MHLQNGLFEQVIEHWEAMLWRGRPGKNSSADWVGGQSDLEEIQEHRHSLSLQRTRPCKFLGRTLTSISSMTLAEERDPRFIAGAGGGDSSGNYVGGNHGVGGRRELISPRLALSEIDTLYTSSASRQLTQAVMDWLRAGAANVFTDPWVWIRRLHEAGQAGHMV</sequence>
<accession>A0A3N2PXU6</accession>
<gene>
    <name evidence="1" type="ORF">SODALDRAFT_359199</name>
</gene>
<dbReference type="RefSeq" id="XP_028467123.1">
    <property type="nucleotide sequence ID" value="XM_028614161.1"/>
</dbReference>
<dbReference type="EMBL" id="ML119054">
    <property type="protein sequence ID" value="ROT39317.1"/>
    <property type="molecule type" value="Genomic_DNA"/>
</dbReference>
<proteinExistence type="predicted"/>
<reference evidence="1 2" key="1">
    <citation type="journal article" date="2018" name="Mol. Ecol.">
        <title>The obligate alkalophilic soda-lake fungus Sodiomyces alkalinus has shifted to a protein diet.</title>
        <authorList>
            <person name="Grum-Grzhimaylo A.A."/>
            <person name="Falkoski D.L."/>
            <person name="van den Heuvel J."/>
            <person name="Valero-Jimenez C.A."/>
            <person name="Min B."/>
            <person name="Choi I.G."/>
            <person name="Lipzen A."/>
            <person name="Daum C.G."/>
            <person name="Aanen D.K."/>
            <person name="Tsang A."/>
            <person name="Henrissat B."/>
            <person name="Bilanenko E.N."/>
            <person name="de Vries R.P."/>
            <person name="van Kan J.A.L."/>
            <person name="Grigoriev I.V."/>
            <person name="Debets A.J.M."/>
        </authorList>
    </citation>
    <scope>NUCLEOTIDE SEQUENCE [LARGE SCALE GENOMIC DNA]</scope>
    <source>
        <strain evidence="1 2">F11</strain>
    </source>
</reference>
<dbReference type="Proteomes" id="UP000272025">
    <property type="component" value="Unassembled WGS sequence"/>
</dbReference>
<organism evidence="1 2">
    <name type="scientific">Sodiomyces alkalinus (strain CBS 110278 / VKM F-3762 / F11)</name>
    <name type="common">Alkaliphilic filamentous fungus</name>
    <dbReference type="NCBI Taxonomy" id="1314773"/>
    <lineage>
        <taxon>Eukaryota</taxon>
        <taxon>Fungi</taxon>
        <taxon>Dikarya</taxon>
        <taxon>Ascomycota</taxon>
        <taxon>Pezizomycotina</taxon>
        <taxon>Sordariomycetes</taxon>
        <taxon>Hypocreomycetidae</taxon>
        <taxon>Glomerellales</taxon>
        <taxon>Plectosphaerellaceae</taxon>
        <taxon>Sodiomyces</taxon>
    </lineage>
</organism>
<dbReference type="GeneID" id="39582639"/>
<evidence type="ECO:0000313" key="1">
    <source>
        <dbReference type="EMBL" id="ROT39317.1"/>
    </source>
</evidence>
<evidence type="ECO:0000313" key="2">
    <source>
        <dbReference type="Proteomes" id="UP000272025"/>
    </source>
</evidence>
<name>A0A3N2PXU6_SODAK</name>
<dbReference type="AlphaFoldDB" id="A0A3N2PXU6"/>
<keyword evidence="2" id="KW-1185">Reference proteome</keyword>